<reference evidence="10 11" key="1">
    <citation type="submission" date="2017-02" db="EMBL/GenBank/DDBJ databases">
        <authorList>
            <person name="Peterson S.W."/>
        </authorList>
    </citation>
    <scope>NUCLEOTIDE SEQUENCE [LARGE SCALE GENOMIC DNA]</scope>
    <source>
        <strain evidence="10 11">ATCC 49788</strain>
    </source>
</reference>
<name>A0A1T4WBC8_9GAMM</name>
<dbReference type="PANTHER" id="PTHR43033:SF1">
    <property type="entry name" value="TRNA(ILE)-LYSIDINE SYNTHASE-RELATED"/>
    <property type="match status" value="1"/>
</dbReference>
<comment type="caution">
    <text evidence="8">Lacks conserved residue(s) required for the propagation of feature annotation.</text>
</comment>
<dbReference type="GO" id="GO:0006400">
    <property type="term" value="P:tRNA modification"/>
    <property type="evidence" value="ECO:0007669"/>
    <property type="project" value="UniProtKB-UniRule"/>
</dbReference>
<dbReference type="GO" id="GO:0032267">
    <property type="term" value="F:tRNA(Ile)-lysidine synthase activity"/>
    <property type="evidence" value="ECO:0007669"/>
    <property type="project" value="UniProtKB-EC"/>
</dbReference>
<keyword evidence="3 8" id="KW-0436">Ligase</keyword>
<dbReference type="InterPro" id="IPR011063">
    <property type="entry name" value="TilS/TtcA_N"/>
</dbReference>
<comment type="similarity">
    <text evidence="8">Belongs to the tRNA(Ile)-lysidine synthase family.</text>
</comment>
<evidence type="ECO:0000256" key="1">
    <source>
        <dbReference type="ARBA" id="ARBA00004496"/>
    </source>
</evidence>
<feature type="domain" description="Lysidine-tRNA(Ile) synthetase C-terminal" evidence="9">
    <location>
        <begin position="366"/>
        <end position="423"/>
    </location>
</feature>
<dbReference type="InterPro" id="IPR012094">
    <property type="entry name" value="tRNA_Ile_lys_synt"/>
</dbReference>
<dbReference type="OrthoDB" id="9807403at2"/>
<evidence type="ECO:0000256" key="3">
    <source>
        <dbReference type="ARBA" id="ARBA00022598"/>
    </source>
</evidence>
<dbReference type="CDD" id="cd01992">
    <property type="entry name" value="TilS_N"/>
    <property type="match status" value="1"/>
</dbReference>
<dbReference type="InterPro" id="IPR014729">
    <property type="entry name" value="Rossmann-like_a/b/a_fold"/>
</dbReference>
<evidence type="ECO:0000259" key="9">
    <source>
        <dbReference type="SMART" id="SM00977"/>
    </source>
</evidence>
<evidence type="ECO:0000256" key="6">
    <source>
        <dbReference type="ARBA" id="ARBA00022840"/>
    </source>
</evidence>
<evidence type="ECO:0000256" key="4">
    <source>
        <dbReference type="ARBA" id="ARBA00022694"/>
    </source>
</evidence>
<comment type="subcellular location">
    <subcellularLocation>
        <location evidence="1 8">Cytoplasm</location>
    </subcellularLocation>
</comment>
<evidence type="ECO:0000256" key="5">
    <source>
        <dbReference type="ARBA" id="ARBA00022741"/>
    </source>
</evidence>
<keyword evidence="11" id="KW-1185">Reference proteome</keyword>
<dbReference type="HAMAP" id="MF_01161">
    <property type="entry name" value="tRNA_Ile_lys_synt"/>
    <property type="match status" value="1"/>
</dbReference>
<dbReference type="Pfam" id="PF09179">
    <property type="entry name" value="TilS"/>
    <property type="match status" value="1"/>
</dbReference>
<protein>
    <recommendedName>
        <fullName evidence="8">tRNA(Ile)-lysidine synthase</fullName>
        <ecNumber evidence="8">6.3.4.19</ecNumber>
    </recommendedName>
    <alternativeName>
        <fullName evidence="8">tRNA(Ile)-2-lysyl-cytidine synthase</fullName>
    </alternativeName>
    <alternativeName>
        <fullName evidence="8">tRNA(Ile)-lysidine synthetase</fullName>
    </alternativeName>
</protein>
<dbReference type="Gene3D" id="1.20.59.20">
    <property type="match status" value="1"/>
</dbReference>
<sequence length="424" mass="46992">MVQDRILAFLNAEPANTYYLAYSAGLDSHVLLHACAAVQAQAPKSFHFQALHIHHGLQASADAWVQHAERVCAALQLPLKLIYLNLKPATGESVEAVARQARYQALSACLGRDDLLLTAHHQDDQAETFLLNALRGSGGMGLAAMPAVRALGLGKLGRPLLTCSRAQLEAYAQQYQLQAVQDPSNEQTQFDRNYLRHEIMPRLRNRWPAVAQTLSRAATWQAEQQQVLDDLLAEQLAQVKGGQPTTLSVAALMTQTVAMQKALIRHWLQQLGFAAPSAKKLQHILTDVLAAALDANPCVAWFGCELRRYRDDLYALEPLSPHDNQQSIVWADLEQDLVLTTLKRCLSSQSLPPRFKLMAANSQQPVTVRFRQGGERVQGTQGSHLALKTLFQAAGIPPWERERIPLIYLGDELQVVFGVYPKEV</sequence>
<dbReference type="SUPFAM" id="SSF56037">
    <property type="entry name" value="PheT/TilS domain"/>
    <property type="match status" value="1"/>
</dbReference>
<keyword evidence="6" id="KW-0067">ATP-binding</keyword>
<dbReference type="InterPro" id="IPR012795">
    <property type="entry name" value="tRNA_Ile_lys_synt_N"/>
</dbReference>
<gene>
    <name evidence="8" type="primary">tilS</name>
    <name evidence="10" type="ORF">SAMN02745130_01410</name>
</gene>
<dbReference type="PANTHER" id="PTHR43033">
    <property type="entry name" value="TRNA(ILE)-LYSIDINE SYNTHASE-RELATED"/>
    <property type="match status" value="1"/>
</dbReference>
<dbReference type="RefSeq" id="WP_078921876.1">
    <property type="nucleotide sequence ID" value="NZ_FUYB01000004.1"/>
</dbReference>
<dbReference type="Pfam" id="PF11734">
    <property type="entry name" value="TilS_C"/>
    <property type="match status" value="1"/>
</dbReference>
<proteinExistence type="inferred from homology"/>
<organism evidence="10 11">
    <name type="scientific">Thiothrix eikelboomii</name>
    <dbReference type="NCBI Taxonomy" id="92487"/>
    <lineage>
        <taxon>Bacteria</taxon>
        <taxon>Pseudomonadati</taxon>
        <taxon>Pseudomonadota</taxon>
        <taxon>Gammaproteobacteria</taxon>
        <taxon>Thiotrichales</taxon>
        <taxon>Thiotrichaceae</taxon>
        <taxon>Thiothrix</taxon>
    </lineage>
</organism>
<comment type="catalytic activity">
    <reaction evidence="7 8">
        <text>cytidine(34) in tRNA(Ile2) + L-lysine + ATP = lysidine(34) in tRNA(Ile2) + AMP + diphosphate + H(+)</text>
        <dbReference type="Rhea" id="RHEA:43744"/>
        <dbReference type="Rhea" id="RHEA-COMP:10625"/>
        <dbReference type="Rhea" id="RHEA-COMP:10670"/>
        <dbReference type="ChEBI" id="CHEBI:15378"/>
        <dbReference type="ChEBI" id="CHEBI:30616"/>
        <dbReference type="ChEBI" id="CHEBI:32551"/>
        <dbReference type="ChEBI" id="CHEBI:33019"/>
        <dbReference type="ChEBI" id="CHEBI:82748"/>
        <dbReference type="ChEBI" id="CHEBI:83665"/>
        <dbReference type="ChEBI" id="CHEBI:456215"/>
        <dbReference type="EC" id="6.3.4.19"/>
    </reaction>
</comment>
<keyword evidence="2 8" id="KW-0963">Cytoplasm</keyword>
<dbReference type="SUPFAM" id="SSF82829">
    <property type="entry name" value="MesJ substrate recognition domain-like"/>
    <property type="match status" value="1"/>
</dbReference>
<dbReference type="InterPro" id="IPR012796">
    <property type="entry name" value="Lysidine-tRNA-synth_C"/>
</dbReference>
<dbReference type="Proteomes" id="UP000190460">
    <property type="component" value="Unassembled WGS sequence"/>
</dbReference>
<accession>A0A1T4WBC8</accession>
<dbReference type="SUPFAM" id="SSF52402">
    <property type="entry name" value="Adenine nucleotide alpha hydrolases-like"/>
    <property type="match status" value="1"/>
</dbReference>
<evidence type="ECO:0000313" key="11">
    <source>
        <dbReference type="Proteomes" id="UP000190460"/>
    </source>
</evidence>
<keyword evidence="4 8" id="KW-0819">tRNA processing</keyword>
<dbReference type="Pfam" id="PF01171">
    <property type="entry name" value="ATP_bind_3"/>
    <property type="match status" value="1"/>
</dbReference>
<dbReference type="SMART" id="SM00977">
    <property type="entry name" value="TilS_C"/>
    <property type="match status" value="1"/>
</dbReference>
<dbReference type="GO" id="GO:0005737">
    <property type="term" value="C:cytoplasm"/>
    <property type="evidence" value="ECO:0007669"/>
    <property type="project" value="UniProtKB-SubCell"/>
</dbReference>
<evidence type="ECO:0000256" key="2">
    <source>
        <dbReference type="ARBA" id="ARBA00022490"/>
    </source>
</evidence>
<dbReference type="Gene3D" id="3.40.50.620">
    <property type="entry name" value="HUPs"/>
    <property type="match status" value="1"/>
</dbReference>
<dbReference type="InterPro" id="IPR015262">
    <property type="entry name" value="tRNA_Ile_lys_synt_subst-bd"/>
</dbReference>
<dbReference type="NCBIfam" id="TIGR02433">
    <property type="entry name" value="lysidine_TilS_C"/>
    <property type="match status" value="1"/>
</dbReference>
<dbReference type="NCBIfam" id="TIGR02432">
    <property type="entry name" value="lysidine_TilS_N"/>
    <property type="match status" value="1"/>
</dbReference>
<dbReference type="STRING" id="92487.SAMN02745130_01410"/>
<evidence type="ECO:0000256" key="7">
    <source>
        <dbReference type="ARBA" id="ARBA00048539"/>
    </source>
</evidence>
<dbReference type="GO" id="GO:0005524">
    <property type="term" value="F:ATP binding"/>
    <property type="evidence" value="ECO:0007669"/>
    <property type="project" value="UniProtKB-KW"/>
</dbReference>
<dbReference type="EMBL" id="FUYB01000004">
    <property type="protein sequence ID" value="SKA74497.1"/>
    <property type="molecule type" value="Genomic_DNA"/>
</dbReference>
<comment type="function">
    <text evidence="8">Ligates lysine onto the cytidine present at position 34 of the AUA codon-specific tRNA(Ile) that contains the anticodon CAU, in an ATP-dependent manner. Cytidine is converted to lysidine, thus changing the amino acid specificity of the tRNA from methionine to isoleucine.</text>
</comment>
<dbReference type="EC" id="6.3.4.19" evidence="8"/>
<evidence type="ECO:0000313" key="10">
    <source>
        <dbReference type="EMBL" id="SKA74497.1"/>
    </source>
</evidence>
<keyword evidence="5" id="KW-0547">Nucleotide-binding</keyword>
<dbReference type="AlphaFoldDB" id="A0A1T4WBC8"/>
<evidence type="ECO:0000256" key="8">
    <source>
        <dbReference type="HAMAP-Rule" id="MF_01161"/>
    </source>
</evidence>